<dbReference type="AlphaFoldDB" id="A0A1I3S964"/>
<dbReference type="Pfam" id="PF00005">
    <property type="entry name" value="ABC_tran"/>
    <property type="match status" value="1"/>
</dbReference>
<dbReference type="InterPro" id="IPR027417">
    <property type="entry name" value="P-loop_NTPase"/>
</dbReference>
<dbReference type="PROSITE" id="PS00211">
    <property type="entry name" value="ABC_TRANSPORTER_1"/>
    <property type="match status" value="1"/>
</dbReference>
<dbReference type="InterPro" id="IPR052156">
    <property type="entry name" value="BCAA_Transport_ATP-bd_LivF"/>
</dbReference>
<dbReference type="RefSeq" id="WP_093230694.1">
    <property type="nucleotide sequence ID" value="NZ_FORR01000012.1"/>
</dbReference>
<name>A0A1I3S964_9BACL</name>
<dbReference type="STRING" id="46223.SAMN05421852_11276"/>
<keyword evidence="6" id="KW-1185">Reference proteome</keyword>
<dbReference type="InterPro" id="IPR003439">
    <property type="entry name" value="ABC_transporter-like_ATP-bd"/>
</dbReference>
<dbReference type="GO" id="GO:0005524">
    <property type="term" value="F:ATP binding"/>
    <property type="evidence" value="ECO:0007669"/>
    <property type="project" value="UniProtKB-KW"/>
</dbReference>
<comment type="similarity">
    <text evidence="1">Belongs to the ABC transporter superfamily.</text>
</comment>
<feature type="domain" description="ABC transporter" evidence="4">
    <location>
        <begin position="2"/>
        <end position="234"/>
    </location>
</feature>
<dbReference type="GO" id="GO:0015658">
    <property type="term" value="F:branched-chain amino acid transmembrane transporter activity"/>
    <property type="evidence" value="ECO:0007669"/>
    <property type="project" value="InterPro"/>
</dbReference>
<protein>
    <submittedName>
        <fullName evidence="5">Branched-chain amino acid transport system ATP-binding protein</fullName>
    </submittedName>
</protein>
<dbReference type="OrthoDB" id="9776369at2"/>
<accession>A0A1I3S964</accession>
<dbReference type="SUPFAM" id="SSF52540">
    <property type="entry name" value="P-loop containing nucleoside triphosphate hydrolases"/>
    <property type="match status" value="1"/>
</dbReference>
<evidence type="ECO:0000256" key="3">
    <source>
        <dbReference type="ARBA" id="ARBA00022970"/>
    </source>
</evidence>
<reference evidence="5 6" key="1">
    <citation type="submission" date="2016-10" db="EMBL/GenBank/DDBJ databases">
        <authorList>
            <person name="de Groot N.N."/>
        </authorList>
    </citation>
    <scope>NUCLEOTIDE SEQUENCE [LARGE SCALE GENOMIC DNA]</scope>
    <source>
        <strain evidence="5 6">DSM 44778</strain>
    </source>
</reference>
<gene>
    <name evidence="5" type="ORF">SAMN05421852_11276</name>
</gene>
<keyword evidence="3" id="KW-0029">Amino-acid transport</keyword>
<evidence type="ECO:0000256" key="2">
    <source>
        <dbReference type="ARBA" id="ARBA00022448"/>
    </source>
</evidence>
<keyword evidence="5" id="KW-0547">Nucleotide-binding</keyword>
<dbReference type="PANTHER" id="PTHR43820">
    <property type="entry name" value="HIGH-AFFINITY BRANCHED-CHAIN AMINO ACID TRANSPORT ATP-BINDING PROTEIN LIVF"/>
    <property type="match status" value="1"/>
</dbReference>
<evidence type="ECO:0000256" key="1">
    <source>
        <dbReference type="ARBA" id="ARBA00005417"/>
    </source>
</evidence>
<dbReference type="CDD" id="cd03224">
    <property type="entry name" value="ABC_TM1139_LivF_branched"/>
    <property type="match status" value="1"/>
</dbReference>
<organism evidence="5 6">
    <name type="scientific">Thermoflavimicrobium dichotomicum</name>
    <dbReference type="NCBI Taxonomy" id="46223"/>
    <lineage>
        <taxon>Bacteria</taxon>
        <taxon>Bacillati</taxon>
        <taxon>Bacillota</taxon>
        <taxon>Bacilli</taxon>
        <taxon>Bacillales</taxon>
        <taxon>Thermoactinomycetaceae</taxon>
        <taxon>Thermoflavimicrobium</taxon>
    </lineage>
</organism>
<dbReference type="GO" id="GO:0016887">
    <property type="term" value="F:ATP hydrolysis activity"/>
    <property type="evidence" value="ECO:0007669"/>
    <property type="project" value="InterPro"/>
</dbReference>
<dbReference type="GO" id="GO:0015807">
    <property type="term" value="P:L-amino acid transport"/>
    <property type="evidence" value="ECO:0007669"/>
    <property type="project" value="TreeGrafter"/>
</dbReference>
<evidence type="ECO:0000259" key="4">
    <source>
        <dbReference type="PROSITE" id="PS50893"/>
    </source>
</evidence>
<dbReference type="PANTHER" id="PTHR43820:SF4">
    <property type="entry name" value="HIGH-AFFINITY BRANCHED-CHAIN AMINO ACID TRANSPORT ATP-BINDING PROTEIN LIVF"/>
    <property type="match status" value="1"/>
</dbReference>
<keyword evidence="2" id="KW-0813">Transport</keyword>
<dbReference type="PROSITE" id="PS50893">
    <property type="entry name" value="ABC_TRANSPORTER_2"/>
    <property type="match status" value="1"/>
</dbReference>
<dbReference type="PIRSF" id="PIRSF039137">
    <property type="entry name" value="ABC_branched_ATPase"/>
    <property type="match status" value="1"/>
</dbReference>
<dbReference type="Gene3D" id="3.40.50.300">
    <property type="entry name" value="P-loop containing nucleotide triphosphate hydrolases"/>
    <property type="match status" value="1"/>
</dbReference>
<keyword evidence="5" id="KW-0067">ATP-binding</keyword>
<evidence type="ECO:0000313" key="6">
    <source>
        <dbReference type="Proteomes" id="UP000199545"/>
    </source>
</evidence>
<sequence>MLHLHNINSFYGEIQVLREISLHVQRGEIVAIVGANAAGKSTILKSISGTVLKVEGKIEFQGNDLTGIPAHQRTEMGLIHVPEGRRLFPTMTVQENLEMGAYAKRARLDRQKTLDQIYEMLPRLQERKKQQAGSLSGGEQQMVAIGRGLMAKPELLMLDEPTLGLAPIMVQWVFDFIRQIRDSGVTILIVEQNATKALEVADRGYVLENGQIVLEGTGQELLNNQALRKAYLGA</sequence>
<dbReference type="EMBL" id="FORR01000012">
    <property type="protein sequence ID" value="SFJ55248.1"/>
    <property type="molecule type" value="Genomic_DNA"/>
</dbReference>
<dbReference type="InterPro" id="IPR017871">
    <property type="entry name" value="ABC_transporter-like_CS"/>
</dbReference>
<proteinExistence type="inferred from homology"/>
<evidence type="ECO:0000313" key="5">
    <source>
        <dbReference type="EMBL" id="SFJ55248.1"/>
    </source>
</evidence>
<dbReference type="InterPro" id="IPR030660">
    <property type="entry name" value="ABC_branched_ATPase_LivF/BraG"/>
</dbReference>
<dbReference type="Proteomes" id="UP000199545">
    <property type="component" value="Unassembled WGS sequence"/>
</dbReference>